<feature type="domain" description="ER-bound oxygenase mpaB/mpaB'/Rubber oxygenase catalytic" evidence="2">
    <location>
        <begin position="120"/>
        <end position="357"/>
    </location>
</feature>
<organism evidence="3 4">
    <name type="scientific">Gonapodya prolifera (strain JEL478)</name>
    <name type="common">Monoblepharis prolifera</name>
    <dbReference type="NCBI Taxonomy" id="1344416"/>
    <lineage>
        <taxon>Eukaryota</taxon>
        <taxon>Fungi</taxon>
        <taxon>Fungi incertae sedis</taxon>
        <taxon>Chytridiomycota</taxon>
        <taxon>Chytridiomycota incertae sedis</taxon>
        <taxon>Monoblepharidomycetes</taxon>
        <taxon>Monoblepharidales</taxon>
        <taxon>Gonapodyaceae</taxon>
        <taxon>Gonapodya</taxon>
    </lineage>
</organism>
<sequence>MSNRFNATSFGQRVVAHIAGPKVQKLIARFPRTPADTLRELSLAGDDTVDAYLEHAVDFNPKRDDIIEKLRSDAAAGHPQAKALWSELNTVPEWVDFARVKRGQKVFFRFAEIFQMLFLFDSLIGTGAPDFSKVFLATGYLANPSKQSFKRLVETIHWVVNIMADEELGPGSDAWAATVRVRFLHAAVRRRLAAKWAADEVVFPINQEQNCATILSICVNPFMQFPSLGIRSSKEEREDFGHAWRYIGYLLGIPDKWNPLRNGFDWAISFSADIVAHIMNPDEHAIRVANAVLGGAAVGLSDIVERLRPTFVFSQLPAKKKKRIENLTPFFFKIFTHMAREIVGDEFCDFVGFPNNRDIPLLHKVIARVGLSGVIVATRVLRVVPPVRDVTGKLRKGHYKRKNTKNQRNQPKNQNKHIPADRVEVKVEAPSGGPSGARSGDSARAAAFIEE</sequence>
<feature type="region of interest" description="Disordered" evidence="1">
    <location>
        <begin position="398"/>
        <end position="451"/>
    </location>
</feature>
<dbReference type="OrthoDB" id="6361347at2759"/>
<dbReference type="Pfam" id="PF09995">
    <property type="entry name" value="MPAB_Lcp_cat"/>
    <property type="match status" value="1"/>
</dbReference>
<keyword evidence="4" id="KW-1185">Reference proteome</keyword>
<dbReference type="STRING" id="1344416.A0A139AC85"/>
<dbReference type="PANTHER" id="PTHR37539">
    <property type="entry name" value="SECRETED PROTEIN-RELATED"/>
    <property type="match status" value="1"/>
</dbReference>
<feature type="compositionally biased region" description="Low complexity" evidence="1">
    <location>
        <begin position="429"/>
        <end position="451"/>
    </location>
</feature>
<evidence type="ECO:0000256" key="1">
    <source>
        <dbReference type="SAM" id="MobiDB-lite"/>
    </source>
</evidence>
<evidence type="ECO:0000313" key="3">
    <source>
        <dbReference type="EMBL" id="KXS14194.1"/>
    </source>
</evidence>
<dbReference type="EMBL" id="KQ965771">
    <property type="protein sequence ID" value="KXS14194.1"/>
    <property type="molecule type" value="Genomic_DNA"/>
</dbReference>
<dbReference type="Proteomes" id="UP000070544">
    <property type="component" value="Unassembled WGS sequence"/>
</dbReference>
<gene>
    <name evidence="3" type="ORF">M427DRAFT_33374</name>
</gene>
<dbReference type="InterPro" id="IPR018713">
    <property type="entry name" value="MPAB/Lcp_cat_dom"/>
</dbReference>
<accession>A0A139AC85</accession>
<name>A0A139AC85_GONPJ</name>
<evidence type="ECO:0000313" key="4">
    <source>
        <dbReference type="Proteomes" id="UP000070544"/>
    </source>
</evidence>
<proteinExistence type="predicted"/>
<reference evidence="3 4" key="1">
    <citation type="journal article" date="2015" name="Genome Biol. Evol.">
        <title>Phylogenomic analyses indicate that early fungi evolved digesting cell walls of algal ancestors of land plants.</title>
        <authorList>
            <person name="Chang Y."/>
            <person name="Wang S."/>
            <person name="Sekimoto S."/>
            <person name="Aerts A.L."/>
            <person name="Choi C."/>
            <person name="Clum A."/>
            <person name="LaButti K.M."/>
            <person name="Lindquist E.A."/>
            <person name="Yee Ngan C."/>
            <person name="Ohm R.A."/>
            <person name="Salamov A.A."/>
            <person name="Grigoriev I.V."/>
            <person name="Spatafora J.W."/>
            <person name="Berbee M.L."/>
        </authorList>
    </citation>
    <scope>NUCLEOTIDE SEQUENCE [LARGE SCALE GENOMIC DNA]</scope>
    <source>
        <strain evidence="3 4">JEL478</strain>
    </source>
</reference>
<dbReference type="GO" id="GO:0016491">
    <property type="term" value="F:oxidoreductase activity"/>
    <property type="evidence" value="ECO:0007669"/>
    <property type="project" value="InterPro"/>
</dbReference>
<dbReference type="AlphaFoldDB" id="A0A139AC85"/>
<feature type="compositionally biased region" description="Basic and acidic residues" evidence="1">
    <location>
        <begin position="418"/>
        <end position="427"/>
    </location>
</feature>
<evidence type="ECO:0000259" key="2">
    <source>
        <dbReference type="Pfam" id="PF09995"/>
    </source>
</evidence>
<dbReference type="PANTHER" id="PTHR37539:SF1">
    <property type="entry name" value="ER-BOUND OXYGENASE MPAB_MPAB'_RUBBER OXYGENASE CATALYTIC DOMAIN-CONTAINING PROTEIN"/>
    <property type="match status" value="1"/>
</dbReference>
<dbReference type="InterPro" id="IPR037473">
    <property type="entry name" value="Lcp-like"/>
</dbReference>
<protein>
    <recommendedName>
        <fullName evidence="2">ER-bound oxygenase mpaB/mpaB'/Rubber oxygenase catalytic domain-containing protein</fullName>
    </recommendedName>
</protein>